<dbReference type="STRING" id="349521.HCH_01767"/>
<keyword evidence="4 5" id="KW-0472">Membrane</keyword>
<accession>Q2SL62</accession>
<dbReference type="RefSeq" id="WP_011395684.1">
    <property type="nucleotide sequence ID" value="NC_007645.1"/>
</dbReference>
<evidence type="ECO:0000256" key="3">
    <source>
        <dbReference type="ARBA" id="ARBA00022989"/>
    </source>
</evidence>
<dbReference type="GO" id="GO:0016020">
    <property type="term" value="C:membrane"/>
    <property type="evidence" value="ECO:0007669"/>
    <property type="project" value="UniProtKB-SubCell"/>
</dbReference>
<feature type="transmembrane region" description="Helical" evidence="5">
    <location>
        <begin position="68"/>
        <end position="88"/>
    </location>
</feature>
<feature type="transmembrane region" description="Helical" evidence="5">
    <location>
        <begin position="30"/>
        <end position="48"/>
    </location>
</feature>
<dbReference type="HOGENOM" id="CLU_099801_0_0_6"/>
<keyword evidence="2 5" id="KW-0812">Transmembrane</keyword>
<dbReference type="AlphaFoldDB" id="Q2SL62"/>
<name>Q2SL62_HAHCH</name>
<feature type="transmembrane region" description="Helical" evidence="5">
    <location>
        <begin position="135"/>
        <end position="153"/>
    </location>
</feature>
<dbReference type="Pfam" id="PF04893">
    <property type="entry name" value="Yip1"/>
    <property type="match status" value="1"/>
</dbReference>
<dbReference type="InterPro" id="IPR006977">
    <property type="entry name" value="Yip1_dom"/>
</dbReference>
<keyword evidence="8" id="KW-1185">Reference proteome</keyword>
<reference evidence="7 8" key="1">
    <citation type="journal article" date="2005" name="Nucleic Acids Res.">
        <title>Genomic blueprint of Hahella chejuensis, a marine microbe producing an algicidal agent.</title>
        <authorList>
            <person name="Jeong H."/>
            <person name="Yim J.H."/>
            <person name="Lee C."/>
            <person name="Choi S.-H."/>
            <person name="Park Y.K."/>
            <person name="Yoon S.H."/>
            <person name="Hur C.-G."/>
            <person name="Kang H.-Y."/>
            <person name="Kim D."/>
            <person name="Lee H.H."/>
            <person name="Park K.H."/>
            <person name="Park S.-H."/>
            <person name="Park H.-S."/>
            <person name="Lee H.K."/>
            <person name="Oh T.K."/>
            <person name="Kim J.F."/>
        </authorList>
    </citation>
    <scope>NUCLEOTIDE SEQUENCE [LARGE SCALE GENOMIC DNA]</scope>
    <source>
        <strain evidence="7 8">KCTC 2396</strain>
    </source>
</reference>
<evidence type="ECO:0000256" key="5">
    <source>
        <dbReference type="SAM" id="Phobius"/>
    </source>
</evidence>
<dbReference type="KEGG" id="hch:HCH_01767"/>
<evidence type="ECO:0000256" key="4">
    <source>
        <dbReference type="ARBA" id="ARBA00023136"/>
    </source>
</evidence>
<sequence>MILGHTLGLFTHPDQEWLSIREERATTGRLYAQHTLLLALIPSIAAYIGSTQVGWTIGSEETVKLTQISAFNLCALFYVSMLSGIYILGKFIDFMAITYGVDKNAPRGIELAAYAATPLFIMGAIAVYPNIWVNMFAGLVGVSYSVYLLYEGLPILMKIPKERGFMFATSVLTVGLVMLVALIATSVVIWSVGIGPVYTN</sequence>
<evidence type="ECO:0000313" key="8">
    <source>
        <dbReference type="Proteomes" id="UP000000238"/>
    </source>
</evidence>
<comment type="subcellular location">
    <subcellularLocation>
        <location evidence="1">Membrane</location>
        <topology evidence="1">Multi-pass membrane protein</topology>
    </subcellularLocation>
</comment>
<gene>
    <name evidence="7" type="ordered locus">HCH_01767</name>
</gene>
<dbReference type="eggNOG" id="ENOG502Z7KS">
    <property type="taxonomic scope" value="Bacteria"/>
</dbReference>
<dbReference type="EMBL" id="CP000155">
    <property type="protein sequence ID" value="ABC28612.1"/>
    <property type="molecule type" value="Genomic_DNA"/>
</dbReference>
<organism evidence="7 8">
    <name type="scientific">Hahella chejuensis (strain KCTC 2396)</name>
    <dbReference type="NCBI Taxonomy" id="349521"/>
    <lineage>
        <taxon>Bacteria</taxon>
        <taxon>Pseudomonadati</taxon>
        <taxon>Pseudomonadota</taxon>
        <taxon>Gammaproteobacteria</taxon>
        <taxon>Oceanospirillales</taxon>
        <taxon>Hahellaceae</taxon>
        <taxon>Hahella</taxon>
    </lineage>
</organism>
<protein>
    <submittedName>
        <fullName evidence="7">Amino acid transporters</fullName>
    </submittedName>
</protein>
<proteinExistence type="predicted"/>
<evidence type="ECO:0000259" key="6">
    <source>
        <dbReference type="Pfam" id="PF04893"/>
    </source>
</evidence>
<feature type="domain" description="Yip1" evidence="6">
    <location>
        <begin position="8"/>
        <end position="182"/>
    </location>
</feature>
<feature type="transmembrane region" description="Helical" evidence="5">
    <location>
        <begin position="165"/>
        <end position="192"/>
    </location>
</feature>
<feature type="transmembrane region" description="Helical" evidence="5">
    <location>
        <begin position="109"/>
        <end position="129"/>
    </location>
</feature>
<evidence type="ECO:0000256" key="2">
    <source>
        <dbReference type="ARBA" id="ARBA00022692"/>
    </source>
</evidence>
<keyword evidence="3 5" id="KW-1133">Transmembrane helix</keyword>
<dbReference type="OrthoDB" id="9808452at2"/>
<dbReference type="Proteomes" id="UP000000238">
    <property type="component" value="Chromosome"/>
</dbReference>
<evidence type="ECO:0000313" key="7">
    <source>
        <dbReference type="EMBL" id="ABC28612.1"/>
    </source>
</evidence>
<evidence type="ECO:0000256" key="1">
    <source>
        <dbReference type="ARBA" id="ARBA00004141"/>
    </source>
</evidence>